<dbReference type="EnsemblPlants" id="AVESA.00010b.r2.4CG1277760.1">
    <property type="protein sequence ID" value="AVESA.00010b.r2.4CG1277760.1.CDS"/>
    <property type="gene ID" value="AVESA.00010b.r2.4CG1277760"/>
</dbReference>
<name>A0ACD5WR25_AVESA</name>
<dbReference type="Proteomes" id="UP001732700">
    <property type="component" value="Chromosome 4C"/>
</dbReference>
<proteinExistence type="predicted"/>
<organism evidence="1 2">
    <name type="scientific">Avena sativa</name>
    <name type="common">Oat</name>
    <dbReference type="NCBI Taxonomy" id="4498"/>
    <lineage>
        <taxon>Eukaryota</taxon>
        <taxon>Viridiplantae</taxon>
        <taxon>Streptophyta</taxon>
        <taxon>Embryophyta</taxon>
        <taxon>Tracheophyta</taxon>
        <taxon>Spermatophyta</taxon>
        <taxon>Magnoliopsida</taxon>
        <taxon>Liliopsida</taxon>
        <taxon>Poales</taxon>
        <taxon>Poaceae</taxon>
        <taxon>BOP clade</taxon>
        <taxon>Pooideae</taxon>
        <taxon>Poodae</taxon>
        <taxon>Poeae</taxon>
        <taxon>Poeae Chloroplast Group 1 (Aveneae type)</taxon>
        <taxon>Aveninae</taxon>
        <taxon>Avena</taxon>
    </lineage>
</organism>
<reference evidence="1" key="2">
    <citation type="submission" date="2025-09" db="UniProtKB">
        <authorList>
            <consortium name="EnsemblPlants"/>
        </authorList>
    </citation>
    <scope>IDENTIFICATION</scope>
</reference>
<reference evidence="1" key="1">
    <citation type="submission" date="2021-05" db="EMBL/GenBank/DDBJ databases">
        <authorList>
            <person name="Scholz U."/>
            <person name="Mascher M."/>
            <person name="Fiebig A."/>
        </authorList>
    </citation>
    <scope>NUCLEOTIDE SEQUENCE [LARGE SCALE GENOMIC DNA]</scope>
</reference>
<evidence type="ECO:0000313" key="1">
    <source>
        <dbReference type="EnsemblPlants" id="AVESA.00010b.r2.4CG1277760.1.CDS"/>
    </source>
</evidence>
<protein>
    <submittedName>
        <fullName evidence="1">Uncharacterized protein</fullName>
    </submittedName>
</protein>
<sequence length="404" mass="45159">MSLPPPPQRSRGSLPDLVDDAMREILLRVPADDPKSLVRAAAVCTSWRGILSDDAFACQYRAFHGAPPMLGFLRTKSFLNYVRSSPSERSWGERGSRYYYSVTDFVSTASFRPPACHERRDWHALDSRHGLVLFHTPKGDEDFVIYDLVTYHQWRIKANDECSNILSSYDDDDEEIVGITWNATVLCSKDRCDHLYCHGGPFLVAFVGCHEERGITFASIYSSETRKWSDIISIEKADGIEMSGSSALVGNKIYFSSANIHSIVEYDMREKELSLIDVPFAKHDEVLPYALLVGVEDGMLLFAKVLDPGLCLWSVEADSNGALALARHRVIELEPLLPTYALLGVVVVVGFAEGVGVIFLSTEAGLYTVDLNSGQSKKVHIDTFPQRVVPYMSFYTRAVSWNSH</sequence>
<keyword evidence="2" id="KW-1185">Reference proteome</keyword>
<accession>A0ACD5WR25</accession>
<evidence type="ECO:0000313" key="2">
    <source>
        <dbReference type="Proteomes" id="UP001732700"/>
    </source>
</evidence>